<accession>A0AAQ3UEN2</accession>
<evidence type="ECO:0000313" key="2">
    <source>
        <dbReference type="EMBL" id="WVZ91064.1"/>
    </source>
</evidence>
<name>A0AAQ3UEN2_PASNO</name>
<feature type="compositionally biased region" description="Basic and acidic residues" evidence="1">
    <location>
        <begin position="140"/>
        <end position="151"/>
    </location>
</feature>
<feature type="region of interest" description="Disordered" evidence="1">
    <location>
        <begin position="33"/>
        <end position="77"/>
    </location>
</feature>
<dbReference type="Proteomes" id="UP001341281">
    <property type="component" value="Chromosome 08"/>
</dbReference>
<evidence type="ECO:0000313" key="3">
    <source>
        <dbReference type="Proteomes" id="UP001341281"/>
    </source>
</evidence>
<dbReference type="AlphaFoldDB" id="A0AAQ3UEN2"/>
<evidence type="ECO:0000256" key="1">
    <source>
        <dbReference type="SAM" id="MobiDB-lite"/>
    </source>
</evidence>
<dbReference type="EMBL" id="CP144752">
    <property type="protein sequence ID" value="WVZ91063.1"/>
    <property type="molecule type" value="Genomic_DNA"/>
</dbReference>
<sequence length="151" mass="15967">MAEATHGCGAGGEGRCVAAEVLRVGVGGGRARWPVEGRRGQLSGAPRAEGGDGDDPRGFMAKRARGPTRPALDGPDSVKKNFDHHRCAWSQVVDYLLQPKRFRCLEGRCGASIGVACQDASLVGTHASGGQSRISSRRRAWSEERSQAPVS</sequence>
<proteinExistence type="predicted"/>
<organism evidence="2 3">
    <name type="scientific">Paspalum notatum var. saurae</name>
    <dbReference type="NCBI Taxonomy" id="547442"/>
    <lineage>
        <taxon>Eukaryota</taxon>
        <taxon>Viridiplantae</taxon>
        <taxon>Streptophyta</taxon>
        <taxon>Embryophyta</taxon>
        <taxon>Tracheophyta</taxon>
        <taxon>Spermatophyta</taxon>
        <taxon>Magnoliopsida</taxon>
        <taxon>Liliopsida</taxon>
        <taxon>Poales</taxon>
        <taxon>Poaceae</taxon>
        <taxon>PACMAD clade</taxon>
        <taxon>Panicoideae</taxon>
        <taxon>Andropogonodae</taxon>
        <taxon>Paspaleae</taxon>
        <taxon>Paspalinae</taxon>
        <taxon>Paspalum</taxon>
    </lineage>
</organism>
<gene>
    <name evidence="2" type="ORF">U9M48_037284</name>
</gene>
<protein>
    <submittedName>
        <fullName evidence="2">Uncharacterized protein</fullName>
    </submittedName>
</protein>
<reference evidence="2 3" key="1">
    <citation type="submission" date="2024-02" db="EMBL/GenBank/DDBJ databases">
        <title>High-quality chromosome-scale genome assembly of Pensacola bahiagrass (Paspalum notatum Flugge var. saurae).</title>
        <authorList>
            <person name="Vega J.M."/>
            <person name="Podio M."/>
            <person name="Orjuela J."/>
            <person name="Siena L.A."/>
            <person name="Pessino S.C."/>
            <person name="Combes M.C."/>
            <person name="Mariac C."/>
            <person name="Albertini E."/>
            <person name="Pupilli F."/>
            <person name="Ortiz J.P.A."/>
            <person name="Leblanc O."/>
        </authorList>
    </citation>
    <scope>NUCLEOTIDE SEQUENCE [LARGE SCALE GENOMIC DNA]</scope>
    <source>
        <strain evidence="2">R1</strain>
        <tissue evidence="2">Leaf</tissue>
    </source>
</reference>
<dbReference type="EMBL" id="CP144752">
    <property type="protein sequence ID" value="WVZ91064.1"/>
    <property type="molecule type" value="Genomic_DNA"/>
</dbReference>
<keyword evidence="3" id="KW-1185">Reference proteome</keyword>
<feature type="region of interest" description="Disordered" evidence="1">
    <location>
        <begin position="125"/>
        <end position="151"/>
    </location>
</feature>